<evidence type="ECO:0000259" key="5">
    <source>
        <dbReference type="PROSITE" id="PS50930"/>
    </source>
</evidence>
<gene>
    <name evidence="6" type="ORF">SAMN04487928_10689</name>
</gene>
<feature type="modified residue" description="4-aspartylphosphate" evidence="3">
    <location>
        <position position="59"/>
    </location>
</feature>
<dbReference type="SUPFAM" id="SSF52172">
    <property type="entry name" value="CheY-like"/>
    <property type="match status" value="1"/>
</dbReference>
<evidence type="ECO:0000313" key="6">
    <source>
        <dbReference type="EMBL" id="SFP70528.1"/>
    </source>
</evidence>
<accession>A0A1I5SIJ1</accession>
<dbReference type="InterPro" id="IPR007492">
    <property type="entry name" value="LytTR_DNA-bd_dom"/>
</dbReference>
<dbReference type="GO" id="GO:0000156">
    <property type="term" value="F:phosphorelay response regulator activity"/>
    <property type="evidence" value="ECO:0007669"/>
    <property type="project" value="InterPro"/>
</dbReference>
<keyword evidence="3" id="KW-0597">Phosphoprotein</keyword>
<dbReference type="Proteomes" id="UP000182624">
    <property type="component" value="Unassembled WGS sequence"/>
</dbReference>
<dbReference type="GO" id="GO:0003677">
    <property type="term" value="F:DNA binding"/>
    <property type="evidence" value="ECO:0007669"/>
    <property type="project" value="InterPro"/>
</dbReference>
<protein>
    <recommendedName>
        <fullName evidence="1">Stage 0 sporulation protein A homolog</fullName>
    </recommendedName>
</protein>
<proteinExistence type="predicted"/>
<dbReference type="InterPro" id="IPR046947">
    <property type="entry name" value="LytR-like"/>
</dbReference>
<dbReference type="PROSITE" id="PS50930">
    <property type="entry name" value="HTH_LYTTR"/>
    <property type="match status" value="1"/>
</dbReference>
<dbReference type="Gene3D" id="3.40.50.2300">
    <property type="match status" value="1"/>
</dbReference>
<dbReference type="InterPro" id="IPR001789">
    <property type="entry name" value="Sig_transdc_resp-reg_receiver"/>
</dbReference>
<dbReference type="EMBL" id="FOXO01000006">
    <property type="protein sequence ID" value="SFP70528.1"/>
    <property type="molecule type" value="Genomic_DNA"/>
</dbReference>
<feature type="domain" description="HTH LytTR-type" evidence="5">
    <location>
        <begin position="135"/>
        <end position="233"/>
    </location>
</feature>
<keyword evidence="7" id="KW-1185">Reference proteome</keyword>
<dbReference type="SMART" id="SM00448">
    <property type="entry name" value="REC"/>
    <property type="match status" value="1"/>
</dbReference>
<dbReference type="Gene3D" id="2.40.50.1020">
    <property type="entry name" value="LytTr DNA-binding domain"/>
    <property type="match status" value="1"/>
</dbReference>
<dbReference type="OrthoDB" id="9809318at2"/>
<evidence type="ECO:0000256" key="1">
    <source>
        <dbReference type="ARBA" id="ARBA00018672"/>
    </source>
</evidence>
<organism evidence="6 7">
    <name type="scientific">Butyrivibrio proteoclasticus</name>
    <dbReference type="NCBI Taxonomy" id="43305"/>
    <lineage>
        <taxon>Bacteria</taxon>
        <taxon>Bacillati</taxon>
        <taxon>Bacillota</taxon>
        <taxon>Clostridia</taxon>
        <taxon>Lachnospirales</taxon>
        <taxon>Lachnospiraceae</taxon>
        <taxon>Butyrivibrio</taxon>
    </lineage>
</organism>
<dbReference type="RefSeq" id="WP_022772424.1">
    <property type="nucleotide sequence ID" value="NZ_FOXO01000006.1"/>
</dbReference>
<reference evidence="7" key="1">
    <citation type="submission" date="2016-10" db="EMBL/GenBank/DDBJ databases">
        <authorList>
            <person name="Varghese N."/>
            <person name="Submissions S."/>
        </authorList>
    </citation>
    <scope>NUCLEOTIDE SEQUENCE [LARGE SCALE GENOMIC DNA]</scope>
    <source>
        <strain evidence="7">P18</strain>
    </source>
</reference>
<dbReference type="PANTHER" id="PTHR37299">
    <property type="entry name" value="TRANSCRIPTIONAL REGULATOR-RELATED"/>
    <property type="match status" value="1"/>
</dbReference>
<dbReference type="SMART" id="SM00850">
    <property type="entry name" value="LytTR"/>
    <property type="match status" value="1"/>
</dbReference>
<name>A0A1I5SIJ1_9FIRM</name>
<evidence type="ECO:0000256" key="3">
    <source>
        <dbReference type="PROSITE-ProRule" id="PRU00169"/>
    </source>
</evidence>
<dbReference type="Pfam" id="PF04397">
    <property type="entry name" value="LytTR"/>
    <property type="match status" value="1"/>
</dbReference>
<dbReference type="Pfam" id="PF00072">
    <property type="entry name" value="Response_reg"/>
    <property type="match status" value="1"/>
</dbReference>
<dbReference type="InterPro" id="IPR011006">
    <property type="entry name" value="CheY-like_superfamily"/>
</dbReference>
<dbReference type="PROSITE" id="PS50110">
    <property type="entry name" value="RESPONSE_REGULATORY"/>
    <property type="match status" value="1"/>
</dbReference>
<evidence type="ECO:0000256" key="2">
    <source>
        <dbReference type="ARBA" id="ARBA00024867"/>
    </source>
</evidence>
<dbReference type="AlphaFoldDB" id="A0A1I5SIJ1"/>
<evidence type="ECO:0000259" key="4">
    <source>
        <dbReference type="PROSITE" id="PS50110"/>
    </source>
</evidence>
<comment type="function">
    <text evidence="2">May play the central regulatory role in sporulation. It may be an element of the effector pathway responsible for the activation of sporulation genes in response to nutritional stress. Spo0A may act in concert with spo0H (a sigma factor) to control the expression of some genes that are critical to the sporulation process.</text>
</comment>
<feature type="domain" description="Response regulatory" evidence="4">
    <location>
        <begin position="5"/>
        <end position="124"/>
    </location>
</feature>
<sequence>MKQFRVAIVEDDTEYSSFLESCLNKYGSEKGFDFNAKIYTKAESFLDDYKKAFDIVFMDVDLGKGFLNGMEAAKKLRLIDDTALLFFVTNMPQYAPEGYGVDALDYCLKPISYSNLSVKLDKAMRLLEGRTGQPVKVKDKKGTHILSSNDIMYIEVMGHDLMFHTVDEIIDSYGGLSERETELANCNFARCSASVLVNLAFVKGLYGDEIKVGRDMIKIGRSKKKAFLEQLNLYLGG</sequence>
<dbReference type="PANTHER" id="PTHR37299:SF1">
    <property type="entry name" value="STAGE 0 SPORULATION PROTEIN A HOMOLOG"/>
    <property type="match status" value="1"/>
</dbReference>
<evidence type="ECO:0000313" key="7">
    <source>
        <dbReference type="Proteomes" id="UP000182624"/>
    </source>
</evidence>